<dbReference type="AlphaFoldDB" id="A0A8X7BNA0"/>
<gene>
    <name evidence="1" type="ORF">TNIN_291391</name>
</gene>
<comment type="caution">
    <text evidence="1">The sequence shown here is derived from an EMBL/GenBank/DDBJ whole genome shotgun (WGS) entry which is preliminary data.</text>
</comment>
<reference evidence="1" key="1">
    <citation type="submission" date="2020-08" db="EMBL/GenBank/DDBJ databases">
        <title>Multicomponent nature underlies the extraordinary mechanical properties of spider dragline silk.</title>
        <authorList>
            <person name="Kono N."/>
            <person name="Nakamura H."/>
            <person name="Mori M."/>
            <person name="Yoshida Y."/>
            <person name="Ohtoshi R."/>
            <person name="Malay A.D."/>
            <person name="Moran D.A.P."/>
            <person name="Tomita M."/>
            <person name="Numata K."/>
            <person name="Arakawa K."/>
        </authorList>
    </citation>
    <scope>NUCLEOTIDE SEQUENCE</scope>
</reference>
<organism evidence="1 2">
    <name type="scientific">Trichonephila inaurata madagascariensis</name>
    <dbReference type="NCBI Taxonomy" id="2747483"/>
    <lineage>
        <taxon>Eukaryota</taxon>
        <taxon>Metazoa</taxon>
        <taxon>Ecdysozoa</taxon>
        <taxon>Arthropoda</taxon>
        <taxon>Chelicerata</taxon>
        <taxon>Arachnida</taxon>
        <taxon>Araneae</taxon>
        <taxon>Araneomorphae</taxon>
        <taxon>Entelegynae</taxon>
        <taxon>Araneoidea</taxon>
        <taxon>Nephilidae</taxon>
        <taxon>Trichonephila</taxon>
        <taxon>Trichonephila inaurata</taxon>
    </lineage>
</organism>
<accession>A0A8X7BNA0</accession>
<evidence type="ECO:0000313" key="2">
    <source>
        <dbReference type="Proteomes" id="UP000886998"/>
    </source>
</evidence>
<dbReference type="EMBL" id="BMAV01000863">
    <property type="protein sequence ID" value="GFY38461.1"/>
    <property type="molecule type" value="Genomic_DNA"/>
</dbReference>
<protein>
    <submittedName>
        <fullName evidence="1">Uncharacterized protein</fullName>
    </submittedName>
</protein>
<keyword evidence="2" id="KW-1185">Reference proteome</keyword>
<name>A0A8X7BNA0_9ARAC</name>
<dbReference type="Proteomes" id="UP000886998">
    <property type="component" value="Unassembled WGS sequence"/>
</dbReference>
<sequence>MIADILAKEGASKPLVIPNSLTYLKLFSGPKNLTVHLDHHTHAPTGIKKSGPGCALSLQCSKYEQTSPSRLTRATLDHCPTPMVARCFQPAQSVAIPKHILDCLGLDQWCTTFLG</sequence>
<evidence type="ECO:0000313" key="1">
    <source>
        <dbReference type="EMBL" id="GFY38461.1"/>
    </source>
</evidence>
<proteinExistence type="predicted"/>